<dbReference type="InterPro" id="IPR027417">
    <property type="entry name" value="P-loop_NTPase"/>
</dbReference>
<keyword evidence="1" id="KW-0547">Nucleotide-binding</keyword>
<evidence type="ECO:0000256" key="2">
    <source>
        <dbReference type="ARBA" id="ARBA00023134"/>
    </source>
</evidence>
<feature type="domain" description="Dynamin-type G" evidence="5">
    <location>
        <begin position="1"/>
        <end position="191"/>
    </location>
</feature>
<dbReference type="PROSITE" id="PS51718">
    <property type="entry name" value="G_DYNAMIN_2"/>
    <property type="match status" value="1"/>
</dbReference>
<dbReference type="GO" id="GO:0016185">
    <property type="term" value="P:synaptic vesicle budding from presynaptic endocytic zone membrane"/>
    <property type="evidence" value="ECO:0007669"/>
    <property type="project" value="TreeGrafter"/>
</dbReference>
<evidence type="ECO:0000259" key="4">
    <source>
        <dbReference type="PROSITE" id="PS51388"/>
    </source>
</evidence>
<evidence type="ECO:0000256" key="3">
    <source>
        <dbReference type="SAM" id="Coils"/>
    </source>
</evidence>
<dbReference type="Pfam" id="PF00350">
    <property type="entry name" value="Dynamin_N"/>
    <property type="match status" value="1"/>
</dbReference>
<name>A0AAD1QWX5_PELCU</name>
<gene>
    <name evidence="6" type="ORF">PECUL_23A056757</name>
</gene>
<reference evidence="6" key="1">
    <citation type="submission" date="2022-03" db="EMBL/GenBank/DDBJ databases">
        <authorList>
            <person name="Alioto T."/>
            <person name="Alioto T."/>
            <person name="Gomez Garrido J."/>
        </authorList>
    </citation>
    <scope>NUCLEOTIDE SEQUENCE</scope>
</reference>
<dbReference type="EMBL" id="OW240912">
    <property type="protein sequence ID" value="CAH2219118.1"/>
    <property type="molecule type" value="Genomic_DNA"/>
</dbReference>
<dbReference type="InterPro" id="IPR020850">
    <property type="entry name" value="GED_dom"/>
</dbReference>
<dbReference type="Pfam" id="PF01031">
    <property type="entry name" value="Dynamin_M"/>
    <property type="match status" value="1"/>
</dbReference>
<dbReference type="GO" id="GO:0098793">
    <property type="term" value="C:presynapse"/>
    <property type="evidence" value="ECO:0007669"/>
    <property type="project" value="GOC"/>
</dbReference>
<feature type="domain" description="GED" evidence="4">
    <location>
        <begin position="417"/>
        <end position="508"/>
    </location>
</feature>
<dbReference type="GO" id="GO:0003924">
    <property type="term" value="F:GTPase activity"/>
    <property type="evidence" value="ECO:0007669"/>
    <property type="project" value="InterPro"/>
</dbReference>
<dbReference type="GO" id="GO:0005525">
    <property type="term" value="F:GTP binding"/>
    <property type="evidence" value="ECO:0007669"/>
    <property type="project" value="InterPro"/>
</dbReference>
<dbReference type="GO" id="GO:0005886">
    <property type="term" value="C:plasma membrane"/>
    <property type="evidence" value="ECO:0007669"/>
    <property type="project" value="TreeGrafter"/>
</dbReference>
<dbReference type="FunFam" id="1.20.120.1240:FF:000007">
    <property type="entry name" value="Interferon-induced GTP-binding protein Mx1"/>
    <property type="match status" value="1"/>
</dbReference>
<dbReference type="PRINTS" id="PR00195">
    <property type="entry name" value="DYNAMIN"/>
</dbReference>
<keyword evidence="2" id="KW-0342">GTP-binding</keyword>
<protein>
    <submittedName>
        <fullName evidence="6">Interferon-induced GTP-binding Mx2</fullName>
    </submittedName>
</protein>
<dbReference type="InterPro" id="IPR045063">
    <property type="entry name" value="Dynamin_N"/>
</dbReference>
<dbReference type="GO" id="GO:0051607">
    <property type="term" value="P:defense response to virus"/>
    <property type="evidence" value="ECO:0007669"/>
    <property type="project" value="TreeGrafter"/>
</dbReference>
<dbReference type="CDD" id="cd08771">
    <property type="entry name" value="DLP_1"/>
    <property type="match status" value="1"/>
</dbReference>
<dbReference type="Proteomes" id="UP001295444">
    <property type="component" value="Chromosome 01"/>
</dbReference>
<dbReference type="SMART" id="SM00302">
    <property type="entry name" value="GED"/>
    <property type="match status" value="1"/>
</dbReference>
<dbReference type="PROSITE" id="PS51388">
    <property type="entry name" value="GED"/>
    <property type="match status" value="1"/>
</dbReference>
<dbReference type="InterPro" id="IPR030381">
    <property type="entry name" value="G_DYNAMIN_dom"/>
</dbReference>
<evidence type="ECO:0000256" key="1">
    <source>
        <dbReference type="ARBA" id="ARBA00022741"/>
    </source>
</evidence>
<dbReference type="InterPro" id="IPR003130">
    <property type="entry name" value="GED"/>
</dbReference>
<dbReference type="GO" id="GO:0005737">
    <property type="term" value="C:cytoplasm"/>
    <property type="evidence" value="ECO:0007669"/>
    <property type="project" value="TreeGrafter"/>
</dbReference>
<evidence type="ECO:0000259" key="5">
    <source>
        <dbReference type="PROSITE" id="PS51718"/>
    </source>
</evidence>
<dbReference type="PANTHER" id="PTHR11566">
    <property type="entry name" value="DYNAMIN"/>
    <property type="match status" value="1"/>
</dbReference>
<dbReference type="GO" id="GO:0008017">
    <property type="term" value="F:microtubule binding"/>
    <property type="evidence" value="ECO:0007669"/>
    <property type="project" value="TreeGrafter"/>
</dbReference>
<dbReference type="SMART" id="SM00053">
    <property type="entry name" value="DYNc"/>
    <property type="match status" value="1"/>
</dbReference>
<sequence length="550" mass="63275">MAGAGNGVSDDLIRLEVVSPNVPDLTLIDLPGITRIALPNQPKDIGKQIKNMITKYIKRQQTVALVVVPCNVDIATNEALEMAREVDPSGERTLGILTKPDLVDKGTEQDVVNVVLNQTYVLKKGYMIVKCRGQQEIQDKLTLKEALKMETSFFEEHEYFSCLLSEGYATIPLLAEKLTTELVEHINVNLPNLENQIRAKLDEAEEKLKRLGTATPDTDIEKRSFLIEKINLFTNEIKNATKGEEETINGCLKLFTNIRRHFSYWETTLQTSCAKFPRSLRVDMDTYESQHRGRELIGFVNFKTFEDIVRKHIKTFEEPAIQKLKEITRIVLSAFSDIASKQFVPFPNLLRAAKVRMEDICKVQQQEAENTIRTYFKMENIIFCQDTIYGVSLKDARDKASQPGIFMVQKTQLQLTVDEMAHHTEAYFTSATNRLSNQVPLIIQYFVLHEFANKLQIQMLYLTQDLEKLNVLLQEKQDLSRIRKQLQDKIKRLNAARQRLARFPDVDYLGDTLRKLETQTNEKLPKKRAIQENGEVGTRTKRKSFQNWTN</sequence>
<dbReference type="GO" id="GO:0031623">
    <property type="term" value="P:receptor internalization"/>
    <property type="evidence" value="ECO:0007669"/>
    <property type="project" value="TreeGrafter"/>
</dbReference>
<organism evidence="6 7">
    <name type="scientific">Pelobates cultripes</name>
    <name type="common">Western spadefoot toad</name>
    <dbReference type="NCBI Taxonomy" id="61616"/>
    <lineage>
        <taxon>Eukaryota</taxon>
        <taxon>Metazoa</taxon>
        <taxon>Chordata</taxon>
        <taxon>Craniata</taxon>
        <taxon>Vertebrata</taxon>
        <taxon>Euteleostomi</taxon>
        <taxon>Amphibia</taxon>
        <taxon>Batrachia</taxon>
        <taxon>Anura</taxon>
        <taxon>Pelobatoidea</taxon>
        <taxon>Pelobatidae</taxon>
        <taxon>Pelobates</taxon>
    </lineage>
</organism>
<feature type="coiled-coil region" evidence="3">
    <location>
        <begin position="469"/>
        <end position="503"/>
    </location>
</feature>
<dbReference type="GO" id="GO:0005634">
    <property type="term" value="C:nucleus"/>
    <property type="evidence" value="ECO:0007669"/>
    <property type="project" value="TreeGrafter"/>
</dbReference>
<dbReference type="PANTHER" id="PTHR11566:SF231">
    <property type="entry name" value="INTERFERON-INDUCED GTP-BINDING PROTEIN MX"/>
    <property type="match status" value="1"/>
</dbReference>
<dbReference type="InterPro" id="IPR000375">
    <property type="entry name" value="Dynamin_stalk"/>
</dbReference>
<evidence type="ECO:0000313" key="7">
    <source>
        <dbReference type="Proteomes" id="UP001295444"/>
    </source>
</evidence>
<keyword evidence="7" id="KW-1185">Reference proteome</keyword>
<dbReference type="InterPro" id="IPR001401">
    <property type="entry name" value="Dynamin_GTPase"/>
</dbReference>
<evidence type="ECO:0000313" key="6">
    <source>
        <dbReference type="EMBL" id="CAH2219118.1"/>
    </source>
</evidence>
<dbReference type="GO" id="GO:0005874">
    <property type="term" value="C:microtubule"/>
    <property type="evidence" value="ECO:0007669"/>
    <property type="project" value="TreeGrafter"/>
</dbReference>
<dbReference type="AlphaFoldDB" id="A0AAD1QWX5"/>
<dbReference type="Gene3D" id="3.40.50.300">
    <property type="entry name" value="P-loop containing nucleotide triphosphate hydrolases"/>
    <property type="match status" value="1"/>
</dbReference>
<accession>A0AAD1QWX5</accession>
<dbReference type="SUPFAM" id="SSF52540">
    <property type="entry name" value="P-loop containing nucleoside triphosphate hydrolases"/>
    <property type="match status" value="1"/>
</dbReference>
<keyword evidence="3" id="KW-0175">Coiled coil</keyword>
<proteinExistence type="predicted"/>
<dbReference type="InterPro" id="IPR022812">
    <property type="entry name" value="Dynamin"/>
</dbReference>
<dbReference type="Pfam" id="PF02212">
    <property type="entry name" value="GED"/>
    <property type="match status" value="1"/>
</dbReference>
<dbReference type="Gene3D" id="1.20.120.1240">
    <property type="entry name" value="Dynamin, middle domain"/>
    <property type="match status" value="1"/>
</dbReference>